<dbReference type="InterPro" id="IPR052389">
    <property type="entry name" value="Sec_Metab_Biosynth-Assoc"/>
</dbReference>
<evidence type="ECO:0000259" key="1">
    <source>
        <dbReference type="Pfam" id="PF13622"/>
    </source>
</evidence>
<dbReference type="Proteomes" id="UP000078559">
    <property type="component" value="Chromosome 6"/>
</dbReference>
<dbReference type="PANTHER" id="PTHR38110:SF1">
    <property type="entry name" value="THIOESTERASE DOMAIN-CONTAINING PROTEIN"/>
    <property type="match status" value="1"/>
</dbReference>
<dbReference type="InterPro" id="IPR049449">
    <property type="entry name" value="TesB_ACOT8-like_N"/>
</dbReference>
<sequence>MTTTLERQINLQRIEGTDKYTASWHEGWTVGPALHGGGIASIIQLTATTHLRTDARRFRNQQHLLNLHLDFLYPCERGESIIAVTPLKIGAAVSTLQLQLLFLGDERIDETYVAWMSDFIPSMSDTLLRNGGLYDAHVFQQRAEQWAQEHPGVTCQTTNTLAEAVKSVIFNHTLTIDIEYKRALPKEGLRFVLIRTAANMLSGGRMQIEVAFCNEDMELVATARQSILVLEASRKFDKKRSKPANI</sequence>
<evidence type="ECO:0000313" key="4">
    <source>
        <dbReference type="Proteomes" id="UP000078559"/>
    </source>
</evidence>
<dbReference type="SMR" id="A0A194W292"/>
<gene>
    <name evidence="3" type="ORF">VM1G_06325</name>
</gene>
<feature type="domain" description="Acyl-CoA thioesterase-like C-terminal" evidence="2">
    <location>
        <begin position="104"/>
        <end position="229"/>
    </location>
</feature>
<dbReference type="EMBL" id="CM003103">
    <property type="protein sequence ID" value="KUI70213.1"/>
    <property type="molecule type" value="Genomic_DNA"/>
</dbReference>
<dbReference type="OrthoDB" id="2532955at2759"/>
<accession>A0A194W292</accession>
<protein>
    <recommendedName>
        <fullName evidence="5">Thioesterase domain-containing protein</fullName>
    </recommendedName>
</protein>
<proteinExistence type="predicted"/>
<dbReference type="Pfam" id="PF20789">
    <property type="entry name" value="4HBT_3C"/>
    <property type="match status" value="1"/>
</dbReference>
<dbReference type="InterPro" id="IPR042171">
    <property type="entry name" value="Acyl-CoA_hotdog"/>
</dbReference>
<dbReference type="Gene3D" id="2.40.160.210">
    <property type="entry name" value="Acyl-CoA thioesterase, double hotdog domain"/>
    <property type="match status" value="1"/>
</dbReference>
<keyword evidence="4" id="KW-1185">Reference proteome</keyword>
<dbReference type="InterPro" id="IPR049450">
    <property type="entry name" value="ACOT8-like_C"/>
</dbReference>
<dbReference type="AlphaFoldDB" id="A0A194W292"/>
<reference evidence="3" key="1">
    <citation type="submission" date="2014-12" db="EMBL/GenBank/DDBJ databases">
        <title>Genome Sequence of Valsa Canker Pathogens Uncovers a Specific Adaption of Colonization on Woody Bark.</title>
        <authorList>
            <person name="Yin Z."/>
            <person name="Liu H."/>
            <person name="Gao X."/>
            <person name="Li Z."/>
            <person name="Song N."/>
            <person name="Ke X."/>
            <person name="Dai Q."/>
            <person name="Wu Y."/>
            <person name="Sun Y."/>
            <person name="Xu J.-R."/>
            <person name="Kang Z.K."/>
            <person name="Wang L."/>
            <person name="Huang L."/>
        </authorList>
    </citation>
    <scope>NUCLEOTIDE SEQUENCE [LARGE SCALE GENOMIC DNA]</scope>
    <source>
        <strain evidence="3">03-8</strain>
    </source>
</reference>
<dbReference type="PANTHER" id="PTHR38110">
    <property type="entry name" value="CHROMOSOME 23, WHOLE GENOME SHOTGUN SEQUENCE"/>
    <property type="match status" value="1"/>
</dbReference>
<evidence type="ECO:0008006" key="5">
    <source>
        <dbReference type="Google" id="ProtNLM"/>
    </source>
</evidence>
<dbReference type="SUPFAM" id="SSF54637">
    <property type="entry name" value="Thioesterase/thiol ester dehydrase-isomerase"/>
    <property type="match status" value="1"/>
</dbReference>
<feature type="domain" description="Acyl-CoA thioesterase-like N-terminal HotDog" evidence="1">
    <location>
        <begin position="25"/>
        <end position="100"/>
    </location>
</feature>
<evidence type="ECO:0000259" key="2">
    <source>
        <dbReference type="Pfam" id="PF20789"/>
    </source>
</evidence>
<name>A0A194W292_CYTMA</name>
<evidence type="ECO:0000313" key="3">
    <source>
        <dbReference type="EMBL" id="KUI70213.1"/>
    </source>
</evidence>
<organism evidence="3 4">
    <name type="scientific">Cytospora mali</name>
    <name type="common">Apple Valsa canker fungus</name>
    <name type="synonym">Valsa mali</name>
    <dbReference type="NCBI Taxonomy" id="578113"/>
    <lineage>
        <taxon>Eukaryota</taxon>
        <taxon>Fungi</taxon>
        <taxon>Dikarya</taxon>
        <taxon>Ascomycota</taxon>
        <taxon>Pezizomycotina</taxon>
        <taxon>Sordariomycetes</taxon>
        <taxon>Sordariomycetidae</taxon>
        <taxon>Diaporthales</taxon>
        <taxon>Cytosporaceae</taxon>
        <taxon>Cytospora</taxon>
    </lineage>
</organism>
<dbReference type="InterPro" id="IPR029069">
    <property type="entry name" value="HotDog_dom_sf"/>
</dbReference>
<dbReference type="Pfam" id="PF13622">
    <property type="entry name" value="4HBT_3"/>
    <property type="match status" value="1"/>
</dbReference>